<proteinExistence type="predicted"/>
<keyword evidence="7" id="KW-0732">Signal</keyword>
<feature type="transmembrane region" description="Helical" evidence="6">
    <location>
        <begin position="279"/>
        <end position="302"/>
    </location>
</feature>
<dbReference type="GO" id="GO:0016020">
    <property type="term" value="C:membrane"/>
    <property type="evidence" value="ECO:0007669"/>
    <property type="project" value="UniProtKB-SubCell"/>
</dbReference>
<dbReference type="PANTHER" id="PTHR15549:SF26">
    <property type="entry name" value="AXIAL BUDDING PATTERN PROTEIN 2-RELATED"/>
    <property type="match status" value="1"/>
</dbReference>
<evidence type="ECO:0000313" key="9">
    <source>
        <dbReference type="Proteomes" id="UP001152649"/>
    </source>
</evidence>
<keyword evidence="9" id="KW-1185">Reference proteome</keyword>
<dbReference type="InterPro" id="IPR051694">
    <property type="entry name" value="Immunoregulatory_rcpt-like"/>
</dbReference>
<comment type="subcellular location">
    <subcellularLocation>
        <location evidence="1">Membrane</location>
        <topology evidence="1">Single-pass membrane protein</topology>
    </subcellularLocation>
</comment>
<evidence type="ECO:0000256" key="3">
    <source>
        <dbReference type="ARBA" id="ARBA00022989"/>
    </source>
</evidence>
<evidence type="ECO:0000313" key="8">
    <source>
        <dbReference type="EMBL" id="CAG8380906.1"/>
    </source>
</evidence>
<feature type="region of interest" description="Disordered" evidence="5">
    <location>
        <begin position="309"/>
        <end position="385"/>
    </location>
</feature>
<comment type="caution">
    <text evidence="8">The sequence shown here is derived from an EMBL/GenBank/DDBJ whole genome shotgun (WGS) entry which is preliminary data.</text>
</comment>
<dbReference type="EMBL" id="CAJVPG010000233">
    <property type="protein sequence ID" value="CAG8380906.1"/>
    <property type="molecule type" value="Genomic_DNA"/>
</dbReference>
<dbReference type="AlphaFoldDB" id="A0A9W4NKJ8"/>
<evidence type="ECO:0000256" key="4">
    <source>
        <dbReference type="ARBA" id="ARBA00023136"/>
    </source>
</evidence>
<evidence type="ECO:0000256" key="7">
    <source>
        <dbReference type="SAM" id="SignalP"/>
    </source>
</evidence>
<dbReference type="Proteomes" id="UP001152649">
    <property type="component" value="Unassembled WGS sequence"/>
</dbReference>
<name>A0A9W4NKJ8_9EURO</name>
<dbReference type="OrthoDB" id="5347452at2759"/>
<evidence type="ECO:0000256" key="2">
    <source>
        <dbReference type="ARBA" id="ARBA00022692"/>
    </source>
</evidence>
<evidence type="ECO:0000256" key="5">
    <source>
        <dbReference type="SAM" id="MobiDB-lite"/>
    </source>
</evidence>
<keyword evidence="4 6" id="KW-0472">Membrane</keyword>
<reference evidence="8" key="1">
    <citation type="submission" date="2021-07" db="EMBL/GenBank/DDBJ databases">
        <authorList>
            <person name="Branca A.L. A."/>
        </authorList>
    </citation>
    <scope>NUCLEOTIDE SEQUENCE</scope>
</reference>
<feature type="signal peptide" evidence="7">
    <location>
        <begin position="1"/>
        <end position="20"/>
    </location>
</feature>
<evidence type="ECO:0000256" key="1">
    <source>
        <dbReference type="ARBA" id="ARBA00004167"/>
    </source>
</evidence>
<evidence type="ECO:0008006" key="10">
    <source>
        <dbReference type="Google" id="ProtNLM"/>
    </source>
</evidence>
<feature type="chain" id="PRO_5040743117" description="Mid2 domain-containing protein" evidence="7">
    <location>
        <begin position="21"/>
        <end position="385"/>
    </location>
</feature>
<feature type="compositionally biased region" description="Basic and acidic residues" evidence="5">
    <location>
        <begin position="376"/>
        <end position="385"/>
    </location>
</feature>
<keyword evidence="2 6" id="KW-0812">Transmembrane</keyword>
<gene>
    <name evidence="8" type="ORF">PSALAMII_LOCUS5742</name>
</gene>
<accession>A0A9W4NKJ8</accession>
<protein>
    <recommendedName>
        <fullName evidence="10">Mid2 domain-containing protein</fullName>
    </recommendedName>
</protein>
<dbReference type="PANTHER" id="PTHR15549">
    <property type="entry name" value="PAIRED IMMUNOGLOBULIN-LIKE TYPE 2 RECEPTOR"/>
    <property type="match status" value="1"/>
</dbReference>
<sequence length="385" mass="40641">MRLAWPAALYILSITQFAHAITFSTLVPTGTHHVVSEPPEPTPRLQLHRRDSSTALETMNTILTDTPAVCGWFDTSINTGTQYPCQLESCSEYSWLNLTPILDDLNTYACQTDHTCVYHKSNTAFPGMAGCCSGDSCGFSSTCYNSAKVAASPSVLSGNTAFALFCTDSDAGECATYTWVNADLTDFGCDSTAHLDNIYTEGTLGGTADGTVSLATQYVITTDDTFLSAYSASYDVSTSVSKPSRQASSIKPTHATTTAAQSTAASSGNSGSSTSAGTIAGGVVGGVTGASAIGAGVFFLLWRKKRKQRQQDQSVRSGQDGYQPAPNFIPGQSAWELQGSQVEGYKDSNLGKPRSASPGTAPEELDSRTLSAELPAPDHRKQYGK</sequence>
<feature type="compositionally biased region" description="Low complexity" evidence="5">
    <location>
        <begin position="253"/>
        <end position="274"/>
    </location>
</feature>
<keyword evidence="3 6" id="KW-1133">Transmembrane helix</keyword>
<evidence type="ECO:0000256" key="6">
    <source>
        <dbReference type="SAM" id="Phobius"/>
    </source>
</evidence>
<dbReference type="GO" id="GO:0071944">
    <property type="term" value="C:cell periphery"/>
    <property type="evidence" value="ECO:0007669"/>
    <property type="project" value="UniProtKB-ARBA"/>
</dbReference>
<feature type="region of interest" description="Disordered" evidence="5">
    <location>
        <begin position="242"/>
        <end position="274"/>
    </location>
</feature>
<feature type="compositionally biased region" description="Polar residues" evidence="5">
    <location>
        <begin position="242"/>
        <end position="251"/>
    </location>
</feature>
<organism evidence="8 9">
    <name type="scientific">Penicillium salamii</name>
    <dbReference type="NCBI Taxonomy" id="1612424"/>
    <lineage>
        <taxon>Eukaryota</taxon>
        <taxon>Fungi</taxon>
        <taxon>Dikarya</taxon>
        <taxon>Ascomycota</taxon>
        <taxon>Pezizomycotina</taxon>
        <taxon>Eurotiomycetes</taxon>
        <taxon>Eurotiomycetidae</taxon>
        <taxon>Eurotiales</taxon>
        <taxon>Aspergillaceae</taxon>
        <taxon>Penicillium</taxon>
    </lineage>
</organism>